<accession>A0A392R7E0</accession>
<comment type="caution">
    <text evidence="1">The sequence shown here is derived from an EMBL/GenBank/DDBJ whole genome shotgun (WGS) entry which is preliminary data.</text>
</comment>
<keyword evidence="2" id="KW-1185">Reference proteome</keyword>
<name>A0A392R7E0_9FABA</name>
<feature type="non-terminal residue" evidence="1">
    <location>
        <position position="1"/>
    </location>
</feature>
<protein>
    <submittedName>
        <fullName evidence="1">Uncharacterized protein</fullName>
    </submittedName>
</protein>
<dbReference type="EMBL" id="LXQA010187200">
    <property type="protein sequence ID" value="MCI31455.1"/>
    <property type="molecule type" value="Genomic_DNA"/>
</dbReference>
<evidence type="ECO:0000313" key="1">
    <source>
        <dbReference type="EMBL" id="MCI31455.1"/>
    </source>
</evidence>
<organism evidence="1 2">
    <name type="scientific">Trifolium medium</name>
    <dbReference type="NCBI Taxonomy" id="97028"/>
    <lineage>
        <taxon>Eukaryota</taxon>
        <taxon>Viridiplantae</taxon>
        <taxon>Streptophyta</taxon>
        <taxon>Embryophyta</taxon>
        <taxon>Tracheophyta</taxon>
        <taxon>Spermatophyta</taxon>
        <taxon>Magnoliopsida</taxon>
        <taxon>eudicotyledons</taxon>
        <taxon>Gunneridae</taxon>
        <taxon>Pentapetalae</taxon>
        <taxon>rosids</taxon>
        <taxon>fabids</taxon>
        <taxon>Fabales</taxon>
        <taxon>Fabaceae</taxon>
        <taxon>Papilionoideae</taxon>
        <taxon>50 kb inversion clade</taxon>
        <taxon>NPAAA clade</taxon>
        <taxon>Hologalegina</taxon>
        <taxon>IRL clade</taxon>
        <taxon>Trifolieae</taxon>
        <taxon>Trifolium</taxon>
    </lineage>
</organism>
<dbReference type="Proteomes" id="UP000265520">
    <property type="component" value="Unassembled WGS sequence"/>
</dbReference>
<dbReference type="AlphaFoldDB" id="A0A392R7E0"/>
<sequence length="63" mass="7024">SPRSLINGEILGDRSLPGSRIILPARSSEKSSQMETYDGITDTKHIKNIEIVLEYRGAREPVQ</sequence>
<reference evidence="1 2" key="1">
    <citation type="journal article" date="2018" name="Front. Plant Sci.">
        <title>Red Clover (Trifolium pratense) and Zigzag Clover (T. medium) - A Picture of Genomic Similarities and Differences.</title>
        <authorList>
            <person name="Dluhosova J."/>
            <person name="Istvanek J."/>
            <person name="Nedelnik J."/>
            <person name="Repkova J."/>
        </authorList>
    </citation>
    <scope>NUCLEOTIDE SEQUENCE [LARGE SCALE GENOMIC DNA]</scope>
    <source>
        <strain evidence="2">cv. 10/8</strain>
        <tissue evidence="1">Leaf</tissue>
    </source>
</reference>
<proteinExistence type="predicted"/>
<evidence type="ECO:0000313" key="2">
    <source>
        <dbReference type="Proteomes" id="UP000265520"/>
    </source>
</evidence>